<name>A0A1B1U800_9BRAD</name>
<accession>A0A1B1U800</accession>
<protein>
    <submittedName>
        <fullName evidence="2">Uncharacterized protein</fullName>
    </submittedName>
</protein>
<reference evidence="2 3" key="1">
    <citation type="submission" date="2016-07" db="EMBL/GenBank/DDBJ databases">
        <title>Complete genome sequence of Bradyrhizobium icense LMTR 13T, a potential inoculant strain isolated from lima bean (Phaseolus lunatus) in Peru.</title>
        <authorList>
            <person name="Ormeno-Orrillo E."/>
            <person name="Duran D."/>
            <person name="Rogel M.A."/>
            <person name="Rey L."/>
            <person name="Imperial J."/>
            <person name="Ruiz-Argueso T."/>
            <person name="Martinez-Romero E."/>
        </authorList>
    </citation>
    <scope>NUCLEOTIDE SEQUENCE [LARGE SCALE GENOMIC DNA]</scope>
    <source>
        <strain evidence="2 3">LMTR 13</strain>
    </source>
</reference>
<dbReference type="EMBL" id="CP016428">
    <property type="protein sequence ID" value="ANV98907.1"/>
    <property type="molecule type" value="Genomic_DNA"/>
</dbReference>
<evidence type="ECO:0000313" key="2">
    <source>
        <dbReference type="EMBL" id="ANV98907.1"/>
    </source>
</evidence>
<keyword evidence="3" id="KW-1185">Reference proteome</keyword>
<organism evidence="2 3">
    <name type="scientific">Bradyrhizobium icense</name>
    <dbReference type="NCBI Taxonomy" id="1274631"/>
    <lineage>
        <taxon>Bacteria</taxon>
        <taxon>Pseudomonadati</taxon>
        <taxon>Pseudomonadota</taxon>
        <taxon>Alphaproteobacteria</taxon>
        <taxon>Hyphomicrobiales</taxon>
        <taxon>Nitrobacteraceae</taxon>
        <taxon>Bradyrhizobium</taxon>
    </lineage>
</organism>
<gene>
    <name evidence="2" type="ORF">LMTR13_00615</name>
</gene>
<evidence type="ECO:0000313" key="3">
    <source>
        <dbReference type="Proteomes" id="UP000092839"/>
    </source>
</evidence>
<sequence>MGRHGGETRVQVVGNFKRRGFRETEVKNNAAIAAKTRYAALRLALGRNRASAAIVTENPRRPRGAMPGISRSRETPDR</sequence>
<proteinExistence type="predicted"/>
<evidence type="ECO:0000256" key="1">
    <source>
        <dbReference type="SAM" id="MobiDB-lite"/>
    </source>
</evidence>
<dbReference type="KEGG" id="bic:LMTR13_00615"/>
<dbReference type="AlphaFoldDB" id="A0A1B1U800"/>
<feature type="region of interest" description="Disordered" evidence="1">
    <location>
        <begin position="57"/>
        <end position="78"/>
    </location>
</feature>
<dbReference type="Proteomes" id="UP000092839">
    <property type="component" value="Chromosome"/>
</dbReference>